<reference evidence="2 3" key="1">
    <citation type="journal article" date="2020" name="Microorganisms">
        <title>Osmotic Adaptation and Compatible Solute Biosynthesis of Phototrophic Bacteria as Revealed from Genome Analyses.</title>
        <authorList>
            <person name="Imhoff J.F."/>
            <person name="Rahn T."/>
            <person name="Kunzel S."/>
            <person name="Keller A."/>
            <person name="Neulinger S.C."/>
        </authorList>
    </citation>
    <scope>NUCLEOTIDE SEQUENCE [LARGE SCALE GENOMIC DNA]</scope>
    <source>
        <strain evidence="2 3">DSM 25653</strain>
    </source>
</reference>
<proteinExistence type="predicted"/>
<keyword evidence="3" id="KW-1185">Reference proteome</keyword>
<organism evidence="2 3">
    <name type="scientific">Lamprobacter modestohalophilus</name>
    <dbReference type="NCBI Taxonomy" id="1064514"/>
    <lineage>
        <taxon>Bacteria</taxon>
        <taxon>Pseudomonadati</taxon>
        <taxon>Pseudomonadota</taxon>
        <taxon>Gammaproteobacteria</taxon>
        <taxon>Chromatiales</taxon>
        <taxon>Chromatiaceae</taxon>
        <taxon>Lamprobacter</taxon>
    </lineage>
</organism>
<name>A0A9X1B453_9GAMM</name>
<feature type="region of interest" description="Disordered" evidence="1">
    <location>
        <begin position="1"/>
        <end position="33"/>
    </location>
</feature>
<dbReference type="Pfam" id="PF14384">
    <property type="entry name" value="BrnA_antitoxin"/>
    <property type="match status" value="1"/>
</dbReference>
<evidence type="ECO:0008006" key="4">
    <source>
        <dbReference type="Google" id="ProtNLM"/>
    </source>
</evidence>
<protein>
    <recommendedName>
        <fullName evidence="4">BrnA antitoxin family protein</fullName>
    </recommendedName>
</protein>
<evidence type="ECO:0000313" key="3">
    <source>
        <dbReference type="Proteomes" id="UP001138768"/>
    </source>
</evidence>
<dbReference type="InterPro" id="IPR025528">
    <property type="entry name" value="BrnA_antitoxin"/>
</dbReference>
<sequence>MGDDDIDLSDNPEWTEEQFAKARHRGPQKAPLKQPISIRLSPEVIEHFKAGGPGWQTRIDAVLREYLASR</sequence>
<dbReference type="EMBL" id="NRRY01000013">
    <property type="protein sequence ID" value="MBK1618719.1"/>
    <property type="molecule type" value="Genomic_DNA"/>
</dbReference>
<evidence type="ECO:0000313" key="2">
    <source>
        <dbReference type="EMBL" id="MBK1618719.1"/>
    </source>
</evidence>
<feature type="compositionally biased region" description="Acidic residues" evidence="1">
    <location>
        <begin position="1"/>
        <end position="16"/>
    </location>
</feature>
<dbReference type="Proteomes" id="UP001138768">
    <property type="component" value="Unassembled WGS sequence"/>
</dbReference>
<comment type="caution">
    <text evidence="2">The sequence shown here is derived from an EMBL/GenBank/DDBJ whole genome shotgun (WGS) entry which is preliminary data.</text>
</comment>
<evidence type="ECO:0000256" key="1">
    <source>
        <dbReference type="SAM" id="MobiDB-lite"/>
    </source>
</evidence>
<accession>A0A9X1B453</accession>
<dbReference type="AlphaFoldDB" id="A0A9X1B453"/>
<gene>
    <name evidence="2" type="ORF">CKO42_09785</name>
</gene>